<keyword evidence="5 7" id="KW-1133">Transmembrane helix</keyword>
<evidence type="ECO:0000256" key="1">
    <source>
        <dbReference type="ARBA" id="ARBA00004651"/>
    </source>
</evidence>
<dbReference type="Proteomes" id="UP000010445">
    <property type="component" value="Unassembled WGS sequence"/>
</dbReference>
<feature type="transmembrane region" description="Helical" evidence="7">
    <location>
        <begin position="86"/>
        <end position="102"/>
    </location>
</feature>
<dbReference type="PANTHER" id="PTHR10464:SF4">
    <property type="entry name" value="UREA TRANSPORTER"/>
    <property type="match status" value="1"/>
</dbReference>
<feature type="transmembrane region" description="Helical" evidence="7">
    <location>
        <begin position="12"/>
        <end position="28"/>
    </location>
</feature>
<sequence length="300" mass="30982">MMSILRGISQIFFIDNPVTGAVILIALACADPRLALLTALGSATQTVGAWALRYQDQADHGLMGYNGALVGASTALYVGFTPTSVALTVVGSLACIIVHIALQHVSEQPPLKRFALPVSTAPFCAVSSLMFGTLGHLIDPAPLSSAEGTAGFGLGIDNSFSEIVLADGVITGAVIIAALFIGSWRIGAWAVGGSVVSTLLSGLAEHGFSETSTGLHTYSAVLVAIAIGAVFWQDRPLSMRLVGAGVGIVLAMSINQLFTFTLLPIFTWPFLFAMWLVLIAGGFVPARAIKDAPVEAAVGA</sequence>
<dbReference type="PANTHER" id="PTHR10464">
    <property type="entry name" value="UREA TRANSPORTER"/>
    <property type="match status" value="1"/>
</dbReference>
<gene>
    <name evidence="8" type="ORF">HMPREF9997_01739</name>
</gene>
<dbReference type="eggNOG" id="COG4413">
    <property type="taxonomic scope" value="Bacteria"/>
</dbReference>
<keyword evidence="9" id="KW-1185">Reference proteome</keyword>
<feature type="transmembrane region" description="Helical" evidence="7">
    <location>
        <begin position="186"/>
        <end position="203"/>
    </location>
</feature>
<evidence type="ECO:0000256" key="6">
    <source>
        <dbReference type="ARBA" id="ARBA00023136"/>
    </source>
</evidence>
<dbReference type="PROSITE" id="PS51257">
    <property type="entry name" value="PROKAR_LIPOPROTEIN"/>
    <property type="match status" value="1"/>
</dbReference>
<dbReference type="PATRIC" id="fig|1035195.3.peg.1573"/>
<comment type="caution">
    <text evidence="8">The sequence shown here is derived from an EMBL/GenBank/DDBJ whole genome shotgun (WGS) entry which is preliminary data.</text>
</comment>
<dbReference type="AlphaFoldDB" id="L1ME33"/>
<feature type="transmembrane region" description="Helical" evidence="7">
    <location>
        <begin position="265"/>
        <end position="284"/>
    </location>
</feature>
<evidence type="ECO:0000313" key="9">
    <source>
        <dbReference type="Proteomes" id="UP000010445"/>
    </source>
</evidence>
<dbReference type="Gene3D" id="1.10.3430.10">
    <property type="entry name" value="Ammonium transporter AmtB like domains"/>
    <property type="match status" value="1"/>
</dbReference>
<dbReference type="RefSeq" id="WP_006063968.1">
    <property type="nucleotide sequence ID" value="NZ_KB290831.1"/>
</dbReference>
<dbReference type="Pfam" id="PF03253">
    <property type="entry name" value="UT"/>
    <property type="match status" value="1"/>
</dbReference>
<dbReference type="EMBL" id="AMEM01000023">
    <property type="protein sequence ID" value="EKX89497.1"/>
    <property type="molecule type" value="Genomic_DNA"/>
</dbReference>
<feature type="transmembrane region" description="Helical" evidence="7">
    <location>
        <begin position="239"/>
        <end position="259"/>
    </location>
</feature>
<evidence type="ECO:0000256" key="2">
    <source>
        <dbReference type="ARBA" id="ARBA00005914"/>
    </source>
</evidence>
<proteinExistence type="inferred from homology"/>
<evidence type="ECO:0000256" key="3">
    <source>
        <dbReference type="ARBA" id="ARBA00022475"/>
    </source>
</evidence>
<keyword evidence="6 7" id="KW-0472">Membrane</keyword>
<name>L1ME33_9CORY</name>
<feature type="transmembrane region" description="Helical" evidence="7">
    <location>
        <begin position="163"/>
        <end position="181"/>
    </location>
</feature>
<dbReference type="HOGENOM" id="CLU_047509_0_0_11"/>
<protein>
    <submittedName>
        <fullName evidence="8">Urea transporter</fullName>
    </submittedName>
</protein>
<reference evidence="8 9" key="1">
    <citation type="submission" date="2012-05" db="EMBL/GenBank/DDBJ databases">
        <authorList>
            <person name="Weinstock G."/>
            <person name="Sodergren E."/>
            <person name="Lobos E.A."/>
            <person name="Fulton L."/>
            <person name="Fulton R."/>
            <person name="Courtney L."/>
            <person name="Fronick C."/>
            <person name="O'Laughlin M."/>
            <person name="Godfrey J."/>
            <person name="Wilson R.M."/>
            <person name="Miner T."/>
            <person name="Farmer C."/>
            <person name="Delehaunty K."/>
            <person name="Cordes M."/>
            <person name="Minx P."/>
            <person name="Tomlinson C."/>
            <person name="Chen J."/>
            <person name="Wollam A."/>
            <person name="Pepin K.H."/>
            <person name="Bhonagiri V."/>
            <person name="Zhang X."/>
            <person name="Suruliraj S."/>
            <person name="Warren W."/>
            <person name="Mitreva M."/>
            <person name="Mardis E.R."/>
            <person name="Wilson R.K."/>
        </authorList>
    </citation>
    <scope>NUCLEOTIDE SEQUENCE [LARGE SCALE GENOMIC DNA]</scope>
    <source>
        <strain evidence="8 9">F0235</strain>
    </source>
</reference>
<evidence type="ECO:0000256" key="4">
    <source>
        <dbReference type="ARBA" id="ARBA00022692"/>
    </source>
</evidence>
<evidence type="ECO:0000313" key="8">
    <source>
        <dbReference type="EMBL" id="EKX89497.1"/>
    </source>
</evidence>
<dbReference type="GO" id="GO:0015204">
    <property type="term" value="F:urea transmembrane transporter activity"/>
    <property type="evidence" value="ECO:0007669"/>
    <property type="project" value="InterPro"/>
</dbReference>
<dbReference type="InterPro" id="IPR004937">
    <property type="entry name" value="Urea_transporter"/>
</dbReference>
<dbReference type="STRING" id="1035195.HMPREF9997_01739"/>
<dbReference type="GO" id="GO:0005886">
    <property type="term" value="C:plasma membrane"/>
    <property type="evidence" value="ECO:0007669"/>
    <property type="project" value="UniProtKB-SubCell"/>
</dbReference>
<evidence type="ECO:0000256" key="5">
    <source>
        <dbReference type="ARBA" id="ARBA00022989"/>
    </source>
</evidence>
<comment type="similarity">
    <text evidence="2">Belongs to the urea transporter family.</text>
</comment>
<organism evidence="8 9">
    <name type="scientific">Corynebacterium durum F0235</name>
    <dbReference type="NCBI Taxonomy" id="1035195"/>
    <lineage>
        <taxon>Bacteria</taxon>
        <taxon>Bacillati</taxon>
        <taxon>Actinomycetota</taxon>
        <taxon>Actinomycetes</taxon>
        <taxon>Mycobacteriales</taxon>
        <taxon>Corynebacteriaceae</taxon>
        <taxon>Corynebacterium</taxon>
    </lineage>
</organism>
<feature type="transmembrane region" description="Helical" evidence="7">
    <location>
        <begin position="114"/>
        <end position="138"/>
    </location>
</feature>
<evidence type="ECO:0000256" key="7">
    <source>
        <dbReference type="SAM" id="Phobius"/>
    </source>
</evidence>
<dbReference type="InterPro" id="IPR029020">
    <property type="entry name" value="Ammonium/urea_transptr"/>
</dbReference>
<keyword evidence="4 7" id="KW-0812">Transmembrane</keyword>
<accession>L1ME33</accession>
<feature type="transmembrane region" description="Helical" evidence="7">
    <location>
        <begin position="215"/>
        <end position="232"/>
    </location>
</feature>
<keyword evidence="3" id="KW-1003">Cell membrane</keyword>
<comment type="subcellular location">
    <subcellularLocation>
        <location evidence="1">Cell membrane</location>
        <topology evidence="1">Multi-pass membrane protein</topology>
    </subcellularLocation>
</comment>